<keyword evidence="5 7" id="KW-0378">Hydrolase</keyword>
<keyword evidence="2 7" id="KW-0540">Nuclease</keyword>
<comment type="function">
    <text evidence="7">Single strand-specific metallo-endoribonuclease involved in late-stage 70S ribosome quality control and in maturation of the 3' terminus of the 16S rRNA.</text>
</comment>
<dbReference type="NCBIfam" id="TIGR00043">
    <property type="entry name" value="rRNA maturation RNase YbeY"/>
    <property type="match status" value="1"/>
</dbReference>
<evidence type="ECO:0000256" key="3">
    <source>
        <dbReference type="ARBA" id="ARBA00022723"/>
    </source>
</evidence>
<comment type="caution">
    <text evidence="9">The sequence shown here is derived from an EMBL/GenBank/DDBJ whole genome shotgun (WGS) entry which is preliminary data.</text>
</comment>
<keyword evidence="7" id="KW-0698">rRNA processing</keyword>
<dbReference type="Pfam" id="PF02130">
    <property type="entry name" value="YbeY"/>
    <property type="match status" value="1"/>
</dbReference>
<dbReference type="EC" id="3.1.-.-" evidence="7"/>
<feature type="binding site" evidence="7">
    <location>
        <position position="107"/>
    </location>
    <ligand>
        <name>Zn(2+)</name>
        <dbReference type="ChEBI" id="CHEBI:29105"/>
        <note>catalytic</note>
    </ligand>
</feature>
<feature type="binding site" evidence="7">
    <location>
        <position position="117"/>
    </location>
    <ligand>
        <name>Zn(2+)</name>
        <dbReference type="ChEBI" id="CHEBI:29105"/>
        <note>catalytic</note>
    </ligand>
</feature>
<evidence type="ECO:0000256" key="2">
    <source>
        <dbReference type="ARBA" id="ARBA00022722"/>
    </source>
</evidence>
<comment type="subcellular location">
    <subcellularLocation>
        <location evidence="7">Cytoplasm</location>
    </subcellularLocation>
</comment>
<comment type="similarity">
    <text evidence="1 7">Belongs to the endoribonuclease YbeY family.</text>
</comment>
<accession>A0A1G2LDF7</accession>
<dbReference type="InterPro" id="IPR023091">
    <property type="entry name" value="MetalPrtase_cat_dom_sf_prd"/>
</dbReference>
<keyword evidence="3 7" id="KW-0479">Metal-binding</keyword>
<evidence type="ECO:0000313" key="9">
    <source>
        <dbReference type="EMBL" id="OHA09574.1"/>
    </source>
</evidence>
<dbReference type="Gene3D" id="3.40.390.30">
    <property type="entry name" value="Metalloproteases ('zincins'), catalytic domain"/>
    <property type="match status" value="1"/>
</dbReference>
<dbReference type="GO" id="GO:0008270">
    <property type="term" value="F:zinc ion binding"/>
    <property type="evidence" value="ECO:0007669"/>
    <property type="project" value="UniProtKB-UniRule"/>
</dbReference>
<dbReference type="AlphaFoldDB" id="A0A1G2LDF7"/>
<dbReference type="GO" id="GO:0004521">
    <property type="term" value="F:RNA endonuclease activity"/>
    <property type="evidence" value="ECO:0007669"/>
    <property type="project" value="UniProtKB-UniRule"/>
</dbReference>
<organism evidence="9 10">
    <name type="scientific">Candidatus Sungbacteria bacterium RIFCSPLOWO2_01_FULL_60_25</name>
    <dbReference type="NCBI Taxonomy" id="1802281"/>
    <lineage>
        <taxon>Bacteria</taxon>
        <taxon>Candidatus Sungiibacteriota</taxon>
    </lineage>
</organism>
<evidence type="ECO:0000256" key="8">
    <source>
        <dbReference type="SAM" id="MobiDB-lite"/>
    </source>
</evidence>
<evidence type="ECO:0000256" key="7">
    <source>
        <dbReference type="HAMAP-Rule" id="MF_00009"/>
    </source>
</evidence>
<proteinExistence type="inferred from homology"/>
<evidence type="ECO:0000313" key="10">
    <source>
        <dbReference type="Proteomes" id="UP000178977"/>
    </source>
</evidence>
<keyword evidence="7" id="KW-0963">Cytoplasm</keyword>
<dbReference type="GO" id="GO:0004222">
    <property type="term" value="F:metalloendopeptidase activity"/>
    <property type="evidence" value="ECO:0007669"/>
    <property type="project" value="InterPro"/>
</dbReference>
<name>A0A1G2LDF7_9BACT</name>
<dbReference type="InterPro" id="IPR002036">
    <property type="entry name" value="YbeY"/>
</dbReference>
<dbReference type="STRING" id="1802281.A3A44_03155"/>
<dbReference type="SUPFAM" id="SSF55486">
    <property type="entry name" value="Metalloproteases ('zincins'), catalytic domain"/>
    <property type="match status" value="1"/>
</dbReference>
<feature type="region of interest" description="Disordered" evidence="8">
    <location>
        <begin position="141"/>
        <end position="166"/>
    </location>
</feature>
<evidence type="ECO:0000256" key="5">
    <source>
        <dbReference type="ARBA" id="ARBA00022801"/>
    </source>
</evidence>
<dbReference type="GO" id="GO:0006364">
    <property type="term" value="P:rRNA processing"/>
    <property type="evidence" value="ECO:0007669"/>
    <property type="project" value="UniProtKB-UniRule"/>
</dbReference>
<evidence type="ECO:0000256" key="1">
    <source>
        <dbReference type="ARBA" id="ARBA00010875"/>
    </source>
</evidence>
<dbReference type="GO" id="GO:0005737">
    <property type="term" value="C:cytoplasm"/>
    <property type="evidence" value="ECO:0007669"/>
    <property type="project" value="UniProtKB-SubCell"/>
</dbReference>
<protein>
    <recommendedName>
        <fullName evidence="7">Endoribonuclease YbeY</fullName>
        <ecNumber evidence="7">3.1.-.-</ecNumber>
    </recommendedName>
</protein>
<gene>
    <name evidence="7" type="primary">ybeY</name>
    <name evidence="9" type="ORF">A3A44_03155</name>
</gene>
<feature type="compositionally biased region" description="Basic residues" evidence="8">
    <location>
        <begin position="151"/>
        <end position="166"/>
    </location>
</feature>
<dbReference type="Proteomes" id="UP000178977">
    <property type="component" value="Unassembled WGS sequence"/>
</dbReference>
<dbReference type="EMBL" id="MHQT01000021">
    <property type="protein sequence ID" value="OHA09574.1"/>
    <property type="molecule type" value="Genomic_DNA"/>
</dbReference>
<comment type="cofactor">
    <cofactor evidence="7">
        <name>Zn(2+)</name>
        <dbReference type="ChEBI" id="CHEBI:29105"/>
    </cofactor>
    <text evidence="7">Binds 1 zinc ion.</text>
</comment>
<keyword evidence="6 7" id="KW-0862">Zinc</keyword>
<feature type="binding site" evidence="7">
    <location>
        <position position="111"/>
    </location>
    <ligand>
        <name>Zn(2+)</name>
        <dbReference type="ChEBI" id="CHEBI:29105"/>
        <note>catalytic</note>
    </ligand>
</feature>
<evidence type="ECO:0000256" key="4">
    <source>
        <dbReference type="ARBA" id="ARBA00022759"/>
    </source>
</evidence>
<sequence>MTVSVVNRTQVRIPGTRVRRIAAGILRELARRGREKSRGYDLAIVFVGNRESKALHQRFSRKAKPANVLSFDYGSFGEIILAPGVIRREARASRESFDARLFRLMIHGAAHLAGIHHEGSRAIERKADRWEATLAKRLGCTDPAGELPPTRRGRGRKTSAHHIRRH</sequence>
<reference evidence="9 10" key="1">
    <citation type="journal article" date="2016" name="Nat. Commun.">
        <title>Thousands of microbial genomes shed light on interconnected biogeochemical processes in an aquifer system.</title>
        <authorList>
            <person name="Anantharaman K."/>
            <person name="Brown C.T."/>
            <person name="Hug L.A."/>
            <person name="Sharon I."/>
            <person name="Castelle C.J."/>
            <person name="Probst A.J."/>
            <person name="Thomas B.C."/>
            <person name="Singh A."/>
            <person name="Wilkins M.J."/>
            <person name="Karaoz U."/>
            <person name="Brodie E.L."/>
            <person name="Williams K.H."/>
            <person name="Hubbard S.S."/>
            <person name="Banfield J.F."/>
        </authorList>
    </citation>
    <scope>NUCLEOTIDE SEQUENCE [LARGE SCALE GENOMIC DNA]</scope>
</reference>
<keyword evidence="4 7" id="KW-0255">Endonuclease</keyword>
<dbReference type="HAMAP" id="MF_00009">
    <property type="entry name" value="Endoribonucl_YbeY"/>
    <property type="match status" value="1"/>
</dbReference>
<keyword evidence="7" id="KW-0690">Ribosome biogenesis</keyword>
<evidence type="ECO:0000256" key="6">
    <source>
        <dbReference type="ARBA" id="ARBA00022833"/>
    </source>
</evidence>